<gene>
    <name evidence="1" type="ORF">EHS25_003677</name>
</gene>
<evidence type="ECO:0000313" key="2">
    <source>
        <dbReference type="Proteomes" id="UP000279259"/>
    </source>
</evidence>
<name>A0A427Y7X8_9TREE</name>
<comment type="caution">
    <text evidence="1">The sequence shown here is derived from an EMBL/GenBank/DDBJ whole genome shotgun (WGS) entry which is preliminary data.</text>
</comment>
<accession>A0A427Y7X8</accession>
<organism evidence="1 2">
    <name type="scientific">Saitozyma podzolica</name>
    <dbReference type="NCBI Taxonomy" id="1890683"/>
    <lineage>
        <taxon>Eukaryota</taxon>
        <taxon>Fungi</taxon>
        <taxon>Dikarya</taxon>
        <taxon>Basidiomycota</taxon>
        <taxon>Agaricomycotina</taxon>
        <taxon>Tremellomycetes</taxon>
        <taxon>Tremellales</taxon>
        <taxon>Trimorphomycetaceae</taxon>
        <taxon>Saitozyma</taxon>
    </lineage>
</organism>
<dbReference type="AlphaFoldDB" id="A0A427Y7X8"/>
<reference evidence="1 2" key="1">
    <citation type="submission" date="2018-11" db="EMBL/GenBank/DDBJ databases">
        <title>Genome sequence of Saitozyma podzolica DSM 27192.</title>
        <authorList>
            <person name="Aliyu H."/>
            <person name="Gorte O."/>
            <person name="Ochsenreither K."/>
        </authorList>
    </citation>
    <scope>NUCLEOTIDE SEQUENCE [LARGE SCALE GENOMIC DNA]</scope>
    <source>
        <strain evidence="1 2">DSM 27192</strain>
    </source>
</reference>
<protein>
    <submittedName>
        <fullName evidence="1">Uncharacterized protein</fullName>
    </submittedName>
</protein>
<evidence type="ECO:0000313" key="1">
    <source>
        <dbReference type="EMBL" id="RSH87186.1"/>
    </source>
</evidence>
<keyword evidence="2" id="KW-1185">Reference proteome</keyword>
<sequence length="66" mass="7161">MSATEHLLLFGKIGKPDDVVSVRFDEVAGTLTPLDSVKVGLSPDYIERHPKHSDLVSSFSTAPRPV</sequence>
<dbReference type="Proteomes" id="UP000279259">
    <property type="component" value="Unassembled WGS sequence"/>
</dbReference>
<dbReference type="EMBL" id="RSCD01000018">
    <property type="protein sequence ID" value="RSH87186.1"/>
    <property type="molecule type" value="Genomic_DNA"/>
</dbReference>
<proteinExistence type="predicted"/>